<dbReference type="Proteomes" id="UP000230731">
    <property type="component" value="Unassembled WGS sequence"/>
</dbReference>
<evidence type="ECO:0000313" key="3">
    <source>
        <dbReference type="EMBL" id="PIT98434.1"/>
    </source>
</evidence>
<gene>
    <name evidence="3" type="ORF">COT71_00900</name>
</gene>
<dbReference type="InterPro" id="IPR051172">
    <property type="entry name" value="Chlamydia_OmcB"/>
</dbReference>
<dbReference type="EMBL" id="PEZP01000008">
    <property type="protein sequence ID" value="PIT98434.1"/>
    <property type="molecule type" value="Genomic_DNA"/>
</dbReference>
<protein>
    <recommendedName>
        <fullName evidence="2">DUF11 domain-containing protein</fullName>
    </recommendedName>
</protein>
<accession>A0A2M6X0A8</accession>
<dbReference type="NCBIfam" id="TIGR01451">
    <property type="entry name" value="B_ant_repeat"/>
    <property type="match status" value="2"/>
</dbReference>
<evidence type="ECO:0000259" key="2">
    <source>
        <dbReference type="Pfam" id="PF01345"/>
    </source>
</evidence>
<sequence length="707" mass="74168">PPIPDPPQPKEAPVLETAQREAPAPQALDEPVVDTYILSKISSPARAVLGRRLTYVISFGNDANISGDTAKDVHLIDTLPPEVRLIVEDNRPQVYYVGENTRFLPCTVTAQAADGTGGIIDCALGDLPAEFTIRQIQIEVSVEKLPAAGEPLAYFNCRQLSTTAQRDHYLVNMVKITTTSKQFEDGDPFLETNNYCGLLTTVNGSDLAVTKTANPDPAKVGEALTYTVTVKNNGPDPAKKVVLTDILPDSVELILDAGKQPKLAPDDGNCTGPNDPAAAAAGVPNKTVTCELGKIIDGVRTLAARAEITLTLYVRPSKAGEITNKANAFADALFSPDGKIDNNSVELVTEVLGEADLAVLKEDDLNDPPPLPDNDTRPDKLILGQAVHYIITVTNNGPDPAKDIVLTDPLPNNVVPPGANSVAATPQGECDKSIDPLTNTVTNITCKKDELQNGQSWTIRVSFTPTAAGLMTNTATVTAATDDNDGNNDEDKEITDVVDNGGGGGGPGPNPPPPGPNPPPPGPNPPPPGPPNGGGPIVPGVGPQGCLPGQVPVDTNGDGVADRCSGETECPAGEVPFDGGIDDGIPELCSACPEGQEPFDTDGDGVAEVCQAPGECPSGTQPCHPVNGLHCPDDAESTSDGETQCYPIPWIPENAAFNPPKGQRIKWHDVFITSRAECLSSFQGEHHFNDEGAVSDQSSENDTLERF</sequence>
<organism evidence="3 4">
    <name type="scientific">Candidatus Andersenbacteria bacterium CG10_big_fil_rev_8_21_14_0_10_54_11</name>
    <dbReference type="NCBI Taxonomy" id="1974485"/>
    <lineage>
        <taxon>Bacteria</taxon>
        <taxon>Candidatus Anderseniibacteriota</taxon>
    </lineage>
</organism>
<evidence type="ECO:0000256" key="1">
    <source>
        <dbReference type="SAM" id="MobiDB-lite"/>
    </source>
</evidence>
<feature type="compositionally biased region" description="Pro residues" evidence="1">
    <location>
        <begin position="508"/>
        <end position="533"/>
    </location>
</feature>
<feature type="domain" description="DUF11" evidence="2">
    <location>
        <begin position="380"/>
        <end position="491"/>
    </location>
</feature>
<reference evidence="4" key="1">
    <citation type="submission" date="2017-09" db="EMBL/GenBank/DDBJ databases">
        <title>Depth-based differentiation of microbial function through sediment-hosted aquifers and enrichment of novel symbionts in the deep terrestrial subsurface.</title>
        <authorList>
            <person name="Probst A.J."/>
            <person name="Ladd B."/>
            <person name="Jarett J.K."/>
            <person name="Geller-Mcgrath D.E."/>
            <person name="Sieber C.M.K."/>
            <person name="Emerson J.B."/>
            <person name="Anantharaman K."/>
            <person name="Thomas B.C."/>
            <person name="Malmstrom R."/>
            <person name="Stieglmeier M."/>
            <person name="Klingl A."/>
            <person name="Woyke T."/>
            <person name="Ryan C.M."/>
            <person name="Banfield J.F."/>
        </authorList>
    </citation>
    <scope>NUCLEOTIDE SEQUENCE [LARGE SCALE GENOMIC DNA]</scope>
</reference>
<feature type="compositionally biased region" description="Acidic residues" evidence="1">
    <location>
        <begin position="482"/>
        <end position="493"/>
    </location>
</feature>
<dbReference type="Gene3D" id="2.60.40.10">
    <property type="entry name" value="Immunoglobulins"/>
    <property type="match status" value="2"/>
</dbReference>
<dbReference type="InterPro" id="IPR013783">
    <property type="entry name" value="Ig-like_fold"/>
</dbReference>
<dbReference type="InterPro" id="IPR001434">
    <property type="entry name" value="OmcB-like_DUF11"/>
</dbReference>
<feature type="compositionally biased region" description="Pro residues" evidence="1">
    <location>
        <begin position="1"/>
        <end position="10"/>
    </location>
</feature>
<name>A0A2M6X0A8_9BACT</name>
<evidence type="ECO:0000313" key="4">
    <source>
        <dbReference type="Proteomes" id="UP000230731"/>
    </source>
</evidence>
<feature type="region of interest" description="Disordered" evidence="1">
    <location>
        <begin position="479"/>
        <end position="566"/>
    </location>
</feature>
<dbReference type="PANTHER" id="PTHR34819">
    <property type="entry name" value="LARGE CYSTEINE-RICH PERIPLASMIC PROTEIN OMCB"/>
    <property type="match status" value="1"/>
</dbReference>
<feature type="region of interest" description="Disordered" evidence="1">
    <location>
        <begin position="1"/>
        <end position="26"/>
    </location>
</feature>
<dbReference type="AlphaFoldDB" id="A0A2M6X0A8"/>
<feature type="non-terminal residue" evidence="3">
    <location>
        <position position="1"/>
    </location>
</feature>
<comment type="caution">
    <text evidence="3">The sequence shown here is derived from an EMBL/GenBank/DDBJ whole genome shotgun (WGS) entry which is preliminary data.</text>
</comment>
<dbReference type="InterPro" id="IPR047589">
    <property type="entry name" value="DUF11_rpt"/>
</dbReference>
<dbReference type="Pfam" id="PF01345">
    <property type="entry name" value="DUF11"/>
    <property type="match status" value="2"/>
</dbReference>
<feature type="domain" description="DUF11" evidence="2">
    <location>
        <begin position="206"/>
        <end position="345"/>
    </location>
</feature>
<proteinExistence type="predicted"/>